<reference evidence="3 4" key="1">
    <citation type="journal article" date="2019" name="Int. J. Syst. Evol. Microbiol.">
        <title>The Global Catalogue of Microorganisms (GCM) 10K type strain sequencing project: providing services to taxonomists for standard genome sequencing and annotation.</title>
        <authorList>
            <consortium name="The Broad Institute Genomics Platform"/>
            <consortium name="The Broad Institute Genome Sequencing Center for Infectious Disease"/>
            <person name="Wu L."/>
            <person name="Ma J."/>
        </authorList>
    </citation>
    <scope>NUCLEOTIDE SEQUENCE [LARGE SCALE GENOMIC DNA]</scope>
    <source>
        <strain evidence="3 4">JCM 13581</strain>
    </source>
</reference>
<evidence type="ECO:0000313" key="3">
    <source>
        <dbReference type="EMBL" id="GAA1919216.1"/>
    </source>
</evidence>
<dbReference type="Pfam" id="PF08448">
    <property type="entry name" value="PAS_4"/>
    <property type="match status" value="1"/>
</dbReference>
<gene>
    <name evidence="3" type="ORF">GCM10009716_30000</name>
</gene>
<dbReference type="CDD" id="cd00130">
    <property type="entry name" value="PAS"/>
    <property type="match status" value="1"/>
</dbReference>
<keyword evidence="1" id="KW-0378">Hydrolase</keyword>
<organism evidence="3 4">
    <name type="scientific">Streptomyces sodiiphilus</name>
    <dbReference type="NCBI Taxonomy" id="226217"/>
    <lineage>
        <taxon>Bacteria</taxon>
        <taxon>Bacillati</taxon>
        <taxon>Actinomycetota</taxon>
        <taxon>Actinomycetes</taxon>
        <taxon>Kitasatosporales</taxon>
        <taxon>Streptomycetaceae</taxon>
        <taxon>Streptomyces</taxon>
    </lineage>
</organism>
<evidence type="ECO:0000259" key="2">
    <source>
        <dbReference type="PROSITE" id="PS50112"/>
    </source>
</evidence>
<dbReference type="NCBIfam" id="TIGR00229">
    <property type="entry name" value="sensory_box"/>
    <property type="match status" value="1"/>
</dbReference>
<dbReference type="InterPro" id="IPR013655">
    <property type="entry name" value="PAS_fold_3"/>
</dbReference>
<dbReference type="EMBL" id="BAAAMJ010000030">
    <property type="protein sequence ID" value="GAA1919216.1"/>
    <property type="molecule type" value="Genomic_DNA"/>
</dbReference>
<dbReference type="Gene3D" id="3.60.40.10">
    <property type="entry name" value="PPM-type phosphatase domain"/>
    <property type="match status" value="1"/>
</dbReference>
<dbReference type="SUPFAM" id="SSF55781">
    <property type="entry name" value="GAF domain-like"/>
    <property type="match status" value="1"/>
</dbReference>
<dbReference type="PANTHER" id="PTHR43156:SF2">
    <property type="entry name" value="STAGE II SPORULATION PROTEIN E"/>
    <property type="match status" value="1"/>
</dbReference>
<name>A0ABN2PER3_9ACTN</name>
<dbReference type="Pfam" id="PF07228">
    <property type="entry name" value="SpoIIE"/>
    <property type="match status" value="1"/>
</dbReference>
<evidence type="ECO:0000256" key="1">
    <source>
        <dbReference type="ARBA" id="ARBA00022801"/>
    </source>
</evidence>
<dbReference type="SUPFAM" id="SSF81606">
    <property type="entry name" value="PP2C-like"/>
    <property type="match status" value="1"/>
</dbReference>
<dbReference type="InterPro" id="IPR052016">
    <property type="entry name" value="Bact_Sigma-Reg"/>
</dbReference>
<dbReference type="SUPFAM" id="SSF55785">
    <property type="entry name" value="PYP-like sensor domain (PAS domain)"/>
    <property type="match status" value="2"/>
</dbReference>
<protein>
    <recommendedName>
        <fullName evidence="2">PAS domain-containing protein</fullName>
    </recommendedName>
</protein>
<dbReference type="InterPro" id="IPR036457">
    <property type="entry name" value="PPM-type-like_dom_sf"/>
</dbReference>
<dbReference type="InterPro" id="IPR001932">
    <property type="entry name" value="PPM-type_phosphatase-like_dom"/>
</dbReference>
<dbReference type="PROSITE" id="PS50112">
    <property type="entry name" value="PAS"/>
    <property type="match status" value="1"/>
</dbReference>
<dbReference type="Proteomes" id="UP001501303">
    <property type="component" value="Unassembled WGS sequence"/>
</dbReference>
<dbReference type="InterPro" id="IPR029016">
    <property type="entry name" value="GAF-like_dom_sf"/>
</dbReference>
<dbReference type="Pfam" id="PF08447">
    <property type="entry name" value="PAS_3"/>
    <property type="match status" value="1"/>
</dbReference>
<proteinExistence type="predicted"/>
<dbReference type="InterPro" id="IPR013656">
    <property type="entry name" value="PAS_4"/>
</dbReference>
<keyword evidence="4" id="KW-1185">Reference proteome</keyword>
<dbReference type="InterPro" id="IPR035965">
    <property type="entry name" value="PAS-like_dom_sf"/>
</dbReference>
<dbReference type="SMART" id="SM00091">
    <property type="entry name" value="PAS"/>
    <property type="match status" value="2"/>
</dbReference>
<dbReference type="PANTHER" id="PTHR43156">
    <property type="entry name" value="STAGE II SPORULATION PROTEIN E-RELATED"/>
    <property type="match status" value="1"/>
</dbReference>
<dbReference type="InterPro" id="IPR000014">
    <property type="entry name" value="PAS"/>
</dbReference>
<sequence>MDREAREAVPGMALRALDDAPVAVAVTWGSGHAVLYTNKLCRAVTGDRPPGSFLGDFFPDLPDDEYLDRFTRVLAGGGPLPLSDEPVVVRRPGDGEREVFFDFTLSPVAADATGQVGGVLVIGVDVTERVAAADRVHVLAEERRRTVRRFESLLATSMQTLWVTDPEGRVIERSPAWERVTGQTWEELRGHGWLEAVHPHDRDRLSEAWFHALRSPFGLFEEVYRLRLRDGSYRHYLLRAVPVRENGTVVEWAVACTDHEDQWLQDRRNDLLARAATVVTHSQSVQDACAAVIEIIVPELADAGGIYLLPDPSEQPLDDGTVVFDRVASAVRPGLPPGLPTAGEERMPPESVFAQVFRERRPAHAKIVPEEIPESLAPPSTVPWLKAAGAHSAAVLPVLVDGAVAAIVTAVVAGDRPPISSDDIVLMRELVEHAPLAHAVRLHRTQRVSLALQHSLLTDPPRVPGLEIVARYLPSPAAPEVGGDWYDSFVLPNGVTTLIIGDVAGHDLGAAVTMSKLRNMLRGLAADRQEPPGDILRRLDKATQTLDPEEATATCILGLVEGRPGEDWRLRYSVAGHPPPLLVTEDGRTRYLEDAMDVLLGLARPDQRPSTVEPLPPGSTVLLFTDGLVEHPGEHLDRGLSRLSRQASALATAPLAAFCDTLLAESDVTGRDDIAVIAARVPARPFREADDGPHA</sequence>
<feature type="domain" description="PAS" evidence="2">
    <location>
        <begin position="146"/>
        <end position="216"/>
    </location>
</feature>
<comment type="caution">
    <text evidence="3">The sequence shown here is derived from an EMBL/GenBank/DDBJ whole genome shotgun (WGS) entry which is preliminary data.</text>
</comment>
<accession>A0ABN2PER3</accession>
<dbReference type="Gene3D" id="3.30.450.40">
    <property type="match status" value="1"/>
</dbReference>
<evidence type="ECO:0000313" key="4">
    <source>
        <dbReference type="Proteomes" id="UP001501303"/>
    </source>
</evidence>
<dbReference type="Gene3D" id="3.30.450.20">
    <property type="entry name" value="PAS domain"/>
    <property type="match status" value="2"/>
</dbReference>
<dbReference type="InterPro" id="IPR003018">
    <property type="entry name" value="GAF"/>
</dbReference>
<dbReference type="Pfam" id="PF13185">
    <property type="entry name" value="GAF_2"/>
    <property type="match status" value="1"/>
</dbReference>
<dbReference type="SMART" id="SM00331">
    <property type="entry name" value="PP2C_SIG"/>
    <property type="match status" value="1"/>
</dbReference>